<evidence type="ECO:0000256" key="2">
    <source>
        <dbReference type="ARBA" id="ARBA00022475"/>
    </source>
</evidence>
<dbReference type="GO" id="GO:0044341">
    <property type="term" value="P:sodium-dependent phosphate transport"/>
    <property type="evidence" value="ECO:0007669"/>
    <property type="project" value="InterPro"/>
</dbReference>
<proteinExistence type="predicted"/>
<keyword evidence="4 6" id="KW-1133">Transmembrane helix</keyword>
<comment type="subcellular location">
    <subcellularLocation>
        <location evidence="1">Cell membrane</location>
        <topology evidence="1">Multi-pass membrane protein</topology>
    </subcellularLocation>
</comment>
<feature type="transmembrane region" description="Helical" evidence="6">
    <location>
        <begin position="317"/>
        <end position="340"/>
    </location>
</feature>
<feature type="transmembrane region" description="Helical" evidence="6">
    <location>
        <begin position="363"/>
        <end position="387"/>
    </location>
</feature>
<keyword evidence="8" id="KW-1185">Reference proteome</keyword>
<organism evidence="7 8">
    <name type="scientific">Paremcibacter congregatus</name>
    <dbReference type="NCBI Taxonomy" id="2043170"/>
    <lineage>
        <taxon>Bacteria</taxon>
        <taxon>Pseudomonadati</taxon>
        <taxon>Pseudomonadota</taxon>
        <taxon>Alphaproteobacteria</taxon>
        <taxon>Emcibacterales</taxon>
        <taxon>Emcibacteraceae</taxon>
        <taxon>Paremcibacter</taxon>
    </lineage>
</organism>
<evidence type="ECO:0000256" key="5">
    <source>
        <dbReference type="ARBA" id="ARBA00023136"/>
    </source>
</evidence>
<evidence type="ECO:0000256" key="1">
    <source>
        <dbReference type="ARBA" id="ARBA00004651"/>
    </source>
</evidence>
<name>A0A2G4YRQ7_9PROT</name>
<dbReference type="GO" id="GO:0005886">
    <property type="term" value="C:plasma membrane"/>
    <property type="evidence" value="ECO:0007669"/>
    <property type="project" value="UniProtKB-SubCell"/>
</dbReference>
<dbReference type="Pfam" id="PF02690">
    <property type="entry name" value="Na_Pi_cotrans"/>
    <property type="match status" value="2"/>
</dbReference>
<evidence type="ECO:0000256" key="6">
    <source>
        <dbReference type="SAM" id="Phobius"/>
    </source>
</evidence>
<dbReference type="NCBIfam" id="NF037997">
    <property type="entry name" value="Na_Pi_symport"/>
    <property type="match status" value="1"/>
</dbReference>
<keyword evidence="3 6" id="KW-0812">Transmembrane</keyword>
<accession>A0A2G4YRQ7</accession>
<feature type="transmembrane region" description="Helical" evidence="6">
    <location>
        <begin position="24"/>
        <end position="45"/>
    </location>
</feature>
<feature type="transmembrane region" description="Helical" evidence="6">
    <location>
        <begin position="57"/>
        <end position="79"/>
    </location>
</feature>
<dbReference type="RefSeq" id="WP_099472638.1">
    <property type="nucleotide sequence ID" value="NZ_CP041025.1"/>
</dbReference>
<evidence type="ECO:0000256" key="4">
    <source>
        <dbReference type="ARBA" id="ARBA00022989"/>
    </source>
</evidence>
<gene>
    <name evidence="7" type="ORF">CRD36_09775</name>
</gene>
<dbReference type="PANTHER" id="PTHR10010:SF46">
    <property type="entry name" value="SODIUM-DEPENDENT PHOSPHATE TRANSPORT PROTEIN 2B"/>
    <property type="match status" value="1"/>
</dbReference>
<reference evidence="7 8" key="1">
    <citation type="submission" date="2017-10" db="EMBL/GenBank/DDBJ databases">
        <title>Frigbacter circumglobatus gen. nov. sp. nov., isolated from sediment cultured in situ.</title>
        <authorList>
            <person name="Zhao Z."/>
        </authorList>
    </citation>
    <scope>NUCLEOTIDE SEQUENCE [LARGE SCALE GENOMIC DNA]</scope>
    <source>
        <strain evidence="7 8">ZYL</strain>
    </source>
</reference>
<dbReference type="AlphaFoldDB" id="A0A2G4YRQ7"/>
<comment type="caution">
    <text evidence="7">The sequence shown here is derived from an EMBL/GenBank/DDBJ whole genome shotgun (WGS) entry which is preliminary data.</text>
</comment>
<feature type="transmembrane region" description="Helical" evidence="6">
    <location>
        <begin position="99"/>
        <end position="120"/>
    </location>
</feature>
<sequence length="388" mass="41508">MNDFSASGVQTEENNSLVKKTLQWLTVIFLIYMLVMAVGMIGSGFKGATKGQVGDLFAFATNPFMGLIVGVIATAMVQSSSTVTSIIVGLVAGGLPVEMAVPMIMGANIGTTITNTIVSLGHIGRNKEFRRAFAAATVHDFFNLMAVAIFLPIEIIFHPLQKAAGFLAEHFVGGENMSVKGLNFIKPITKPVIAEFKNLAHMISEQGTYIILVIFGITIIFCAIVFIGKLLKKLMVGRAKEIMHASIGRGPLTSIFSGSVVTILVQSSSTTTSLMVPLAGNGVFKLKQIYPFTLGANIGTTITALLAATAISGPTAILALQIALVHLIYNSAAVILIYGIKNLRKIPIRGAMWLARVAAKRKIIALIYMVGVFFVTPGLMVFLYQFFA</sequence>
<dbReference type="Proteomes" id="UP000229730">
    <property type="component" value="Unassembled WGS sequence"/>
</dbReference>
<feature type="transmembrane region" description="Helical" evidence="6">
    <location>
        <begin position="132"/>
        <end position="153"/>
    </location>
</feature>
<dbReference type="InterPro" id="IPR003841">
    <property type="entry name" value="Na/Pi_transpt"/>
</dbReference>
<evidence type="ECO:0000313" key="8">
    <source>
        <dbReference type="Proteomes" id="UP000229730"/>
    </source>
</evidence>
<dbReference type="OrthoDB" id="9763003at2"/>
<protein>
    <submittedName>
        <fullName evidence="7">Sodium:phosphate symporter</fullName>
    </submittedName>
</protein>
<evidence type="ECO:0000313" key="7">
    <source>
        <dbReference type="EMBL" id="PHZ84998.1"/>
    </source>
</evidence>
<feature type="transmembrane region" description="Helical" evidence="6">
    <location>
        <begin position="289"/>
        <end position="311"/>
    </location>
</feature>
<keyword evidence="2" id="KW-1003">Cell membrane</keyword>
<dbReference type="GO" id="GO:0005436">
    <property type="term" value="F:sodium:phosphate symporter activity"/>
    <property type="evidence" value="ECO:0007669"/>
    <property type="project" value="InterPro"/>
</dbReference>
<evidence type="ECO:0000256" key="3">
    <source>
        <dbReference type="ARBA" id="ARBA00022692"/>
    </source>
</evidence>
<dbReference type="InParanoid" id="A0A2G4YRQ7"/>
<dbReference type="PANTHER" id="PTHR10010">
    <property type="entry name" value="SOLUTE CARRIER FAMILY 34 SODIUM PHOSPHATE , MEMBER 2-RELATED"/>
    <property type="match status" value="1"/>
</dbReference>
<feature type="transmembrane region" description="Helical" evidence="6">
    <location>
        <begin position="209"/>
        <end position="231"/>
    </location>
</feature>
<keyword evidence="5 6" id="KW-0472">Membrane</keyword>
<dbReference type="EMBL" id="PDEM01000020">
    <property type="protein sequence ID" value="PHZ84998.1"/>
    <property type="molecule type" value="Genomic_DNA"/>
</dbReference>